<dbReference type="SUPFAM" id="SSF49373">
    <property type="entry name" value="Invasin/intimin cell-adhesion fragments"/>
    <property type="match status" value="1"/>
</dbReference>
<accession>A0AAE4LPC7</accession>
<dbReference type="EMBL" id="JAWDES010000006">
    <property type="protein sequence ID" value="MDU0261772.1"/>
    <property type="molecule type" value="Genomic_DNA"/>
</dbReference>
<dbReference type="Gene3D" id="2.60.40.1080">
    <property type="match status" value="1"/>
</dbReference>
<name>A0AAE4LPC7_9BACT</name>
<dbReference type="Proteomes" id="UP001181347">
    <property type="component" value="Unassembled WGS sequence"/>
</dbReference>
<feature type="signal peptide" evidence="1">
    <location>
        <begin position="1"/>
        <end position="20"/>
    </location>
</feature>
<gene>
    <name evidence="3" type="ORF">RVH17_16945</name>
</gene>
<dbReference type="InterPro" id="IPR003343">
    <property type="entry name" value="Big_2"/>
</dbReference>
<feature type="domain" description="BIG2" evidence="2">
    <location>
        <begin position="29"/>
        <end position="105"/>
    </location>
</feature>
<dbReference type="SMART" id="SM00635">
    <property type="entry name" value="BID_2"/>
    <property type="match status" value="1"/>
</dbReference>
<organism evidence="3 4">
    <name type="scientific">Alistipes finegoldii</name>
    <dbReference type="NCBI Taxonomy" id="214856"/>
    <lineage>
        <taxon>Bacteria</taxon>
        <taxon>Pseudomonadati</taxon>
        <taxon>Bacteroidota</taxon>
        <taxon>Bacteroidia</taxon>
        <taxon>Bacteroidales</taxon>
        <taxon>Rikenellaceae</taxon>
        <taxon>Alistipes</taxon>
    </lineage>
</organism>
<dbReference type="RefSeq" id="WP_237958581.1">
    <property type="nucleotide sequence ID" value="NZ_CATZQL010000013.1"/>
</dbReference>
<evidence type="ECO:0000313" key="3">
    <source>
        <dbReference type="EMBL" id="MDU0261772.1"/>
    </source>
</evidence>
<feature type="chain" id="PRO_5042042453" evidence="1">
    <location>
        <begin position="21"/>
        <end position="382"/>
    </location>
</feature>
<evidence type="ECO:0000259" key="2">
    <source>
        <dbReference type="SMART" id="SM00635"/>
    </source>
</evidence>
<evidence type="ECO:0000313" key="4">
    <source>
        <dbReference type="Proteomes" id="UP001181347"/>
    </source>
</evidence>
<protein>
    <submittedName>
        <fullName evidence="3">Ig-like domain-containing protein</fullName>
    </submittedName>
</protein>
<proteinExistence type="predicted"/>
<comment type="caution">
    <text evidence="3">The sequence shown here is derived from an EMBL/GenBank/DDBJ whole genome shotgun (WGS) entry which is preliminary data.</text>
</comment>
<dbReference type="Pfam" id="PF02368">
    <property type="entry name" value="Big_2"/>
    <property type="match status" value="1"/>
</dbReference>
<dbReference type="PROSITE" id="PS51257">
    <property type="entry name" value="PROKAR_LIPOPROTEIN"/>
    <property type="match status" value="1"/>
</dbReference>
<keyword evidence="1" id="KW-0732">Signal</keyword>
<evidence type="ECO:0000256" key="1">
    <source>
        <dbReference type="SAM" id="SignalP"/>
    </source>
</evidence>
<sequence length="382" mass="41342">MRNFLRKSALLMAASLVFFACDDDEKKVPETVVTLDRTELNLNVGFSETLVATVTPPLQDGVAVVWSSDDEVVATVEDGVVTALAAGEATITASVGESKATCTVTVAYVAPKIGDYYYSDGTWSDGGLVSIEADGLNPVWADTKPAPVAGKTVIGIVCQTDENRIAAGDKEKGYTHGYVVAVKNAHSADSQTVQYSTDNDFASTPKAKIASTWYGNVNGYEETMKTVSDYGPNLATWCPAFDLTVNNFSLPAPETSSGWFLPSTGQLWDMVANLCGHEAALLLKEWQTSSYNVYYGYNSENVSYDVIAKFNETLAMIPADQKEELFVTDGTHYNTCTLWATTCFEPGETACIIHIGGSEKHLVELMCEYIDYDGIARPILAF</sequence>
<dbReference type="InterPro" id="IPR008964">
    <property type="entry name" value="Invasin/intimin_cell_adhesion"/>
</dbReference>
<reference evidence="3" key="1">
    <citation type="submission" date="2023-10" db="EMBL/GenBank/DDBJ databases">
        <title>Genome Sequence of the Bacteria from From Gut Wall in Crohn's Disease.</title>
        <authorList>
            <person name="Rodriguez-Palacios A."/>
        </authorList>
    </citation>
    <scope>NUCLEOTIDE SEQUENCE</scope>
    <source>
        <strain evidence="3">CavFT-hAR58</strain>
    </source>
</reference>
<dbReference type="AlphaFoldDB" id="A0AAE4LPC7"/>